<proteinExistence type="predicted"/>
<gene>
    <name evidence="2" type="ORF">EXM42_09945</name>
</gene>
<dbReference type="Pfam" id="PF12730">
    <property type="entry name" value="ABC2_membrane_4"/>
    <property type="match status" value="1"/>
</dbReference>
<protein>
    <recommendedName>
        <fullName evidence="4">ABC transporter permease</fullName>
    </recommendedName>
</protein>
<evidence type="ECO:0000256" key="1">
    <source>
        <dbReference type="SAM" id="Phobius"/>
    </source>
</evidence>
<evidence type="ECO:0000313" key="2">
    <source>
        <dbReference type="EMBL" id="NFA60698.1"/>
    </source>
</evidence>
<keyword evidence="1" id="KW-1133">Transmembrane helix</keyword>
<feature type="transmembrane region" description="Helical" evidence="1">
    <location>
        <begin position="172"/>
        <end position="192"/>
    </location>
</feature>
<dbReference type="AlphaFoldDB" id="A0A6M0SYW6"/>
<evidence type="ECO:0000313" key="3">
    <source>
        <dbReference type="Proteomes" id="UP000473089"/>
    </source>
</evidence>
<feature type="transmembrane region" description="Helical" evidence="1">
    <location>
        <begin position="99"/>
        <end position="128"/>
    </location>
</feature>
<accession>A0A6M0SYW6</accession>
<keyword evidence="1" id="KW-0812">Transmembrane</keyword>
<comment type="caution">
    <text evidence="2">The sequence shown here is derived from an EMBL/GenBank/DDBJ whole genome shotgun (WGS) entry which is preliminary data.</text>
</comment>
<sequence length="240" mass="26788">MINILKIEFTKLKNSSLFIIIIMLTLGPLFNGVSVSKKLSAINSGSNTLEAIYDFSIGLYTIISLPTIIVIIFALIMRFERVSGGIKEILTLPVTKKQLFLSKLIIGVLLVSMSILIFTIGIIFAGFFQKCITIKSLLLILLRMLVIFLVSLGIMGGQYYLSLIYENISVPLGIGLCFQIPTILISASKYSLIYPWSYIIAVDNIKTLDIKTVIMITISIVMFLVINLYGYAKFNDNDIY</sequence>
<feature type="transmembrane region" description="Helical" evidence="1">
    <location>
        <begin position="213"/>
        <end position="232"/>
    </location>
</feature>
<dbReference type="Proteomes" id="UP000473089">
    <property type="component" value="Unassembled WGS sequence"/>
</dbReference>
<organism evidence="2 3">
    <name type="scientific">Clostridium botulinum</name>
    <dbReference type="NCBI Taxonomy" id="1491"/>
    <lineage>
        <taxon>Bacteria</taxon>
        <taxon>Bacillati</taxon>
        <taxon>Bacillota</taxon>
        <taxon>Clostridia</taxon>
        <taxon>Eubacteriales</taxon>
        <taxon>Clostridiaceae</taxon>
        <taxon>Clostridium</taxon>
    </lineage>
</organism>
<dbReference type="EMBL" id="SGJP01000018">
    <property type="protein sequence ID" value="NFA60698.1"/>
    <property type="molecule type" value="Genomic_DNA"/>
</dbReference>
<dbReference type="CDD" id="cd21809">
    <property type="entry name" value="ABC-2_lan_permease-like"/>
    <property type="match status" value="1"/>
</dbReference>
<feature type="transmembrane region" description="Helical" evidence="1">
    <location>
        <begin position="140"/>
        <end position="160"/>
    </location>
</feature>
<name>A0A6M0SYW6_CLOBO</name>
<feature type="transmembrane region" description="Helical" evidence="1">
    <location>
        <begin position="15"/>
        <end position="36"/>
    </location>
</feature>
<reference evidence="2 3" key="1">
    <citation type="submission" date="2019-02" db="EMBL/GenBank/DDBJ databases">
        <title>Genome sequencing of Clostridium botulinum clinical isolates.</title>
        <authorList>
            <person name="Brunt J."/>
            <person name="Van Vliet A.H.M."/>
            <person name="Stringer S.C."/>
            <person name="Grant K.A."/>
            <person name="Carter A.C."/>
            <person name="Peck M.W."/>
        </authorList>
    </citation>
    <scope>NUCLEOTIDE SEQUENCE [LARGE SCALE GENOMIC DNA]</scope>
    <source>
        <strain evidence="2 3">R1125/03</strain>
    </source>
</reference>
<keyword evidence="1" id="KW-0472">Membrane</keyword>
<evidence type="ECO:0008006" key="4">
    <source>
        <dbReference type="Google" id="ProtNLM"/>
    </source>
</evidence>
<feature type="transmembrane region" description="Helical" evidence="1">
    <location>
        <begin position="57"/>
        <end position="79"/>
    </location>
</feature>